<keyword evidence="4" id="KW-1185">Reference proteome</keyword>
<proteinExistence type="predicted"/>
<evidence type="ECO:0000256" key="1">
    <source>
        <dbReference type="SAM" id="MobiDB-lite"/>
    </source>
</evidence>
<organism evidence="3 4">
    <name type="scientific">Apiospora marii</name>
    <dbReference type="NCBI Taxonomy" id="335849"/>
    <lineage>
        <taxon>Eukaryota</taxon>
        <taxon>Fungi</taxon>
        <taxon>Dikarya</taxon>
        <taxon>Ascomycota</taxon>
        <taxon>Pezizomycotina</taxon>
        <taxon>Sordariomycetes</taxon>
        <taxon>Xylariomycetidae</taxon>
        <taxon>Amphisphaeriales</taxon>
        <taxon>Apiosporaceae</taxon>
        <taxon>Apiospora</taxon>
    </lineage>
</organism>
<evidence type="ECO:0000256" key="2">
    <source>
        <dbReference type="SAM" id="Phobius"/>
    </source>
</evidence>
<evidence type="ECO:0000313" key="4">
    <source>
        <dbReference type="Proteomes" id="UP001396898"/>
    </source>
</evidence>
<feature type="transmembrane region" description="Helical" evidence="2">
    <location>
        <begin position="33"/>
        <end position="51"/>
    </location>
</feature>
<keyword evidence="2" id="KW-1133">Transmembrane helix</keyword>
<evidence type="ECO:0000313" key="3">
    <source>
        <dbReference type="EMBL" id="KAK8006108.1"/>
    </source>
</evidence>
<keyword evidence="2" id="KW-0812">Transmembrane</keyword>
<feature type="transmembrane region" description="Helical" evidence="2">
    <location>
        <begin position="112"/>
        <end position="129"/>
    </location>
</feature>
<feature type="non-terminal residue" evidence="3">
    <location>
        <position position="498"/>
    </location>
</feature>
<comment type="caution">
    <text evidence="3">The sequence shown here is derived from an EMBL/GenBank/DDBJ whole genome shotgun (WGS) entry which is preliminary data.</text>
</comment>
<feature type="region of interest" description="Disordered" evidence="1">
    <location>
        <begin position="1"/>
        <end position="23"/>
    </location>
</feature>
<feature type="transmembrane region" description="Helical" evidence="2">
    <location>
        <begin position="396"/>
        <end position="420"/>
    </location>
</feature>
<sequence length="498" mass="54969">MEPLLMEEPPRANKGGSAQQFTASPKWRRRGPYTLAVLWVVGSIFALLYAVRFSDNGFPDYVAACSADGSFIPFHKNKGPWTTSQFFAINIVAARSLSFSAAKVIDVVWDTVGGRGFAVAMAFLSFKVFRQYLAVSMRRHPVTYQVFRAIYLESEPTIVSTYRLIKDCVTGRRRVVPPTALAFMVATVVFILLFPTLSGSMTGYINLSRGFVQASGGEMVPFDSLDFVAYIIHDGWRLNLTGDYIISLNVGGGHDYQTMGDNTDWILPAVGGAAMQAGCRGKEKSQSLNCQLKNSTSYYASQYGFYGLHNETSVWPTDHGNVTLAAPSLNISAFYLDDVNVFIGDGYGHDWVDPRTGQKPFSDEGRVAWTAANQTFTMDDIAANATCQPVRNQYQWGFSLMQLLIAIILMGLWMTGLCVMSYTSSRHDPLEGGQPEVLRGWRALLTLAEAMNMELAGSGIEPHTLKDDELQRQIDRHVDGGQVYSKSGGGDVIERRGF</sequence>
<protein>
    <submittedName>
        <fullName evidence="3">Uncharacterized protein</fullName>
    </submittedName>
</protein>
<name>A0ABR1R9M2_9PEZI</name>
<reference evidence="3 4" key="1">
    <citation type="submission" date="2023-01" db="EMBL/GenBank/DDBJ databases">
        <title>Analysis of 21 Apiospora genomes using comparative genomics revels a genus with tremendous synthesis potential of carbohydrate active enzymes and secondary metabolites.</title>
        <authorList>
            <person name="Sorensen T."/>
        </authorList>
    </citation>
    <scope>NUCLEOTIDE SEQUENCE [LARGE SCALE GENOMIC DNA]</scope>
    <source>
        <strain evidence="3 4">CBS 20057</strain>
    </source>
</reference>
<dbReference type="Proteomes" id="UP001396898">
    <property type="component" value="Unassembled WGS sequence"/>
</dbReference>
<keyword evidence="2" id="KW-0472">Membrane</keyword>
<feature type="transmembrane region" description="Helical" evidence="2">
    <location>
        <begin position="181"/>
        <end position="205"/>
    </location>
</feature>
<accession>A0ABR1R9M2</accession>
<gene>
    <name evidence="3" type="ORF">PG991_012405</name>
</gene>
<dbReference type="EMBL" id="JAQQWI010000017">
    <property type="protein sequence ID" value="KAK8006108.1"/>
    <property type="molecule type" value="Genomic_DNA"/>
</dbReference>